<organism evidence="9 10">
    <name type="scientific">Sphingomonas alpina</name>
    <dbReference type="NCBI Taxonomy" id="653931"/>
    <lineage>
        <taxon>Bacteria</taxon>
        <taxon>Pseudomonadati</taxon>
        <taxon>Pseudomonadota</taxon>
        <taxon>Alphaproteobacteria</taxon>
        <taxon>Sphingomonadales</taxon>
        <taxon>Sphingomonadaceae</taxon>
        <taxon>Sphingomonas</taxon>
    </lineage>
</organism>
<accession>A0A7H0LN48</accession>
<dbReference type="EMBL" id="CP061038">
    <property type="protein sequence ID" value="QNQ11101.1"/>
    <property type="molecule type" value="Genomic_DNA"/>
</dbReference>
<feature type="transmembrane region" description="Helical" evidence="7">
    <location>
        <begin position="6"/>
        <end position="25"/>
    </location>
</feature>
<dbReference type="Gene3D" id="1.20.1530.20">
    <property type="match status" value="1"/>
</dbReference>
<keyword evidence="6 7" id="KW-0472">Membrane</keyword>
<name>A0A7H0LN48_9SPHN</name>
<feature type="transmembrane region" description="Helical" evidence="7">
    <location>
        <begin position="37"/>
        <end position="56"/>
    </location>
</feature>
<dbReference type="Pfam" id="PF00999">
    <property type="entry name" value="Na_H_Exchanger"/>
    <property type="match status" value="1"/>
</dbReference>
<feature type="transmembrane region" description="Helical" evidence="7">
    <location>
        <begin position="71"/>
        <end position="91"/>
    </location>
</feature>
<keyword evidence="5" id="KW-0406">Ion transport</keyword>
<feature type="transmembrane region" description="Helical" evidence="7">
    <location>
        <begin position="202"/>
        <end position="226"/>
    </location>
</feature>
<feature type="transmembrane region" description="Helical" evidence="7">
    <location>
        <begin position="138"/>
        <end position="160"/>
    </location>
</feature>
<evidence type="ECO:0000256" key="3">
    <source>
        <dbReference type="ARBA" id="ARBA00022692"/>
    </source>
</evidence>
<feature type="transmembrane region" description="Helical" evidence="7">
    <location>
        <begin position="172"/>
        <end position="196"/>
    </location>
</feature>
<dbReference type="InterPro" id="IPR038770">
    <property type="entry name" value="Na+/solute_symporter_sf"/>
</dbReference>
<evidence type="ECO:0000259" key="8">
    <source>
        <dbReference type="Pfam" id="PF00999"/>
    </source>
</evidence>
<dbReference type="GO" id="GO:0016020">
    <property type="term" value="C:membrane"/>
    <property type="evidence" value="ECO:0007669"/>
    <property type="project" value="UniProtKB-SubCell"/>
</dbReference>
<dbReference type="PANTHER" id="PTHR32468">
    <property type="entry name" value="CATION/H + ANTIPORTER"/>
    <property type="match status" value="1"/>
</dbReference>
<dbReference type="AlphaFoldDB" id="A0A7H0LN48"/>
<feature type="transmembrane region" description="Helical" evidence="7">
    <location>
        <begin position="103"/>
        <end position="126"/>
    </location>
</feature>
<dbReference type="RefSeq" id="WP_187763387.1">
    <property type="nucleotide sequence ID" value="NZ_CP061038.1"/>
</dbReference>
<evidence type="ECO:0000256" key="1">
    <source>
        <dbReference type="ARBA" id="ARBA00004141"/>
    </source>
</evidence>
<feature type="transmembrane region" description="Helical" evidence="7">
    <location>
        <begin position="292"/>
        <end position="312"/>
    </location>
</feature>
<evidence type="ECO:0000313" key="9">
    <source>
        <dbReference type="EMBL" id="QNQ11101.1"/>
    </source>
</evidence>
<keyword evidence="3 7" id="KW-0812">Transmembrane</keyword>
<protein>
    <submittedName>
        <fullName evidence="9">Cation:proton antiporter</fullName>
    </submittedName>
</protein>
<feature type="transmembrane region" description="Helical" evidence="7">
    <location>
        <begin position="353"/>
        <end position="371"/>
    </location>
</feature>
<feature type="transmembrane region" description="Helical" evidence="7">
    <location>
        <begin position="262"/>
        <end position="280"/>
    </location>
</feature>
<evidence type="ECO:0000256" key="5">
    <source>
        <dbReference type="ARBA" id="ARBA00023065"/>
    </source>
</evidence>
<evidence type="ECO:0000256" key="2">
    <source>
        <dbReference type="ARBA" id="ARBA00022448"/>
    </source>
</evidence>
<keyword evidence="10" id="KW-1185">Reference proteome</keyword>
<dbReference type="GO" id="GO:0015297">
    <property type="term" value="F:antiporter activity"/>
    <property type="evidence" value="ECO:0007669"/>
    <property type="project" value="InterPro"/>
</dbReference>
<dbReference type="InterPro" id="IPR006153">
    <property type="entry name" value="Cation/H_exchanger_TM"/>
</dbReference>
<reference evidence="9 10" key="1">
    <citation type="submission" date="2020-09" db="EMBL/GenBank/DDBJ databases">
        <title>Sphingomonas sp., a new species isolated from pork steak.</title>
        <authorList>
            <person name="Heidler von Heilborn D."/>
        </authorList>
    </citation>
    <scope>NUCLEOTIDE SEQUENCE [LARGE SCALE GENOMIC DNA]</scope>
    <source>
        <strain evidence="10">S8-3T</strain>
    </source>
</reference>
<evidence type="ECO:0000256" key="6">
    <source>
        <dbReference type="ARBA" id="ARBA00023136"/>
    </source>
</evidence>
<feature type="domain" description="Cation/H+ exchanger transmembrane" evidence="8">
    <location>
        <begin position="23"/>
        <end position="399"/>
    </location>
</feature>
<dbReference type="GO" id="GO:1902600">
    <property type="term" value="P:proton transmembrane transport"/>
    <property type="evidence" value="ECO:0007669"/>
    <property type="project" value="InterPro"/>
</dbReference>
<dbReference type="InterPro" id="IPR050794">
    <property type="entry name" value="CPA2_transporter"/>
</dbReference>
<feature type="transmembrane region" description="Helical" evidence="7">
    <location>
        <begin position="318"/>
        <end position="341"/>
    </location>
</feature>
<comment type="subcellular location">
    <subcellularLocation>
        <location evidence="1">Membrane</location>
        <topology evidence="1">Multi-pass membrane protein</topology>
    </subcellularLocation>
</comment>
<keyword evidence="4 7" id="KW-1133">Transmembrane helix</keyword>
<dbReference type="KEGG" id="spap:H3Z74_08090"/>
<feature type="transmembrane region" description="Helical" evidence="7">
    <location>
        <begin position="377"/>
        <end position="405"/>
    </location>
</feature>
<proteinExistence type="predicted"/>
<sequence length="442" mass="46342">MSPTELSVAFFLQMFVIVAACRVMGWLMKRFFDQPQVIGEMIAGIVLGPSLFGLLAPDLQHLLFPKDTKSVLYVGAQLGVGLYMFLVGLGFRTDHFKSNARSAVAVSLSGMIAPFLVAIGLTPWLLNLGLFGTGIGAGQATLFMGAAISITAFPVLARIVQERGLSKTPLGSLSLSAGAIDDAGAWTVLAIVLASFGGGAPLAMKAVIGGGLFAFFMLTMGPRVLAPLARWAEREGRITPPLLATVIALFMLSAWAMDAAGLHSVFGGFLLGVAMPRGMLSHELKKQLEPFTVALLVPMFFTFSGLNTQLSMVNSIELAAVAGVILAGSILAKGGACWAAARLTGQDNPTAMAVGALMNARGLMELIIINIGLQKGIIGPALFSMLVIMALVTTLMASPLFELVYGRKARASGMLGALNEEEETVARSGAPAAWPSVRERDA</sequence>
<evidence type="ECO:0000256" key="7">
    <source>
        <dbReference type="SAM" id="Phobius"/>
    </source>
</evidence>
<feature type="transmembrane region" description="Helical" evidence="7">
    <location>
        <begin position="238"/>
        <end position="256"/>
    </location>
</feature>
<dbReference type="Proteomes" id="UP000516148">
    <property type="component" value="Chromosome"/>
</dbReference>
<gene>
    <name evidence="9" type="ORF">H3Z74_08090</name>
</gene>
<evidence type="ECO:0000256" key="4">
    <source>
        <dbReference type="ARBA" id="ARBA00022989"/>
    </source>
</evidence>
<dbReference type="PANTHER" id="PTHR32468:SF0">
    <property type="entry name" value="K(+)_H(+) ANTIPORTER 1"/>
    <property type="match status" value="1"/>
</dbReference>
<keyword evidence="2" id="KW-0813">Transport</keyword>
<evidence type="ECO:0000313" key="10">
    <source>
        <dbReference type="Proteomes" id="UP000516148"/>
    </source>
</evidence>